<evidence type="ECO:0000313" key="2">
    <source>
        <dbReference type="EMBL" id="KAF7292620.1"/>
    </source>
</evidence>
<dbReference type="AlphaFoldDB" id="A0A8H6S5J3"/>
<gene>
    <name evidence="2" type="ORF">MIND_01159900</name>
</gene>
<accession>A0A8H6S5J3</accession>
<dbReference type="RefSeq" id="XP_037215048.1">
    <property type="nucleotide sequence ID" value="XM_037368122.1"/>
</dbReference>
<reference evidence="2" key="1">
    <citation type="submission" date="2020-05" db="EMBL/GenBank/DDBJ databases">
        <title>Mycena genomes resolve the evolution of fungal bioluminescence.</title>
        <authorList>
            <person name="Tsai I.J."/>
        </authorList>
    </citation>
    <scope>NUCLEOTIDE SEQUENCE</scope>
    <source>
        <strain evidence="2">171206Taipei</strain>
    </source>
</reference>
<organism evidence="2 3">
    <name type="scientific">Mycena indigotica</name>
    <dbReference type="NCBI Taxonomy" id="2126181"/>
    <lineage>
        <taxon>Eukaryota</taxon>
        <taxon>Fungi</taxon>
        <taxon>Dikarya</taxon>
        <taxon>Basidiomycota</taxon>
        <taxon>Agaricomycotina</taxon>
        <taxon>Agaricomycetes</taxon>
        <taxon>Agaricomycetidae</taxon>
        <taxon>Agaricales</taxon>
        <taxon>Marasmiineae</taxon>
        <taxon>Mycenaceae</taxon>
        <taxon>Mycena</taxon>
    </lineage>
</organism>
<comment type="caution">
    <text evidence="2">The sequence shown here is derived from an EMBL/GenBank/DDBJ whole genome shotgun (WGS) entry which is preliminary data.</text>
</comment>
<feature type="compositionally biased region" description="Basic and acidic residues" evidence="1">
    <location>
        <begin position="1"/>
        <end position="19"/>
    </location>
</feature>
<evidence type="ECO:0000313" key="3">
    <source>
        <dbReference type="Proteomes" id="UP000636479"/>
    </source>
</evidence>
<feature type="region of interest" description="Disordered" evidence="1">
    <location>
        <begin position="1"/>
        <end position="22"/>
    </location>
</feature>
<keyword evidence="3" id="KW-1185">Reference proteome</keyword>
<protein>
    <submittedName>
        <fullName evidence="2">Uncharacterized protein</fullName>
    </submittedName>
</protein>
<evidence type="ECO:0000256" key="1">
    <source>
        <dbReference type="SAM" id="MobiDB-lite"/>
    </source>
</evidence>
<dbReference type="EMBL" id="JACAZF010000011">
    <property type="protein sequence ID" value="KAF7292620.1"/>
    <property type="molecule type" value="Genomic_DNA"/>
</dbReference>
<name>A0A8H6S5J3_9AGAR</name>
<dbReference type="Proteomes" id="UP000636479">
    <property type="component" value="Unassembled WGS sequence"/>
</dbReference>
<proteinExistence type="predicted"/>
<dbReference type="GeneID" id="59350638"/>
<sequence>MPPKKKPESNPHFRPHPTDPELTQCIPCEFFGLQGKEYTKKSGIRKHISTPAHISCVTRFAEKAQEAAKAEKSRNLSIQNAYMAPPLIHPAQSNSSTSPLSRLPMISAEPPELLDHNMADFQFIAQGLAQNDVEQRAQDESDTPALDLQQEFERILAEALSHTETEDGEDEEFEQLLTEEDDEGIVEPDPLCAPYPNRTVMLLDVIDNLARCRFTGVQMLLVLKLLKCLGAHDIPTLKSLRKIQKQIHTEVGNTPTKITTAFGNVFYINDIRDSIARDFANPLVAPHLHLYPEEVLGGPVLERWQAERIFEYTPDQLTPMYSNGNRRYWINEVAQLKDGQFVIPTTWIIRNGRLTSNVLLVSRNADSSWDCSGRELRIDALDLSANFDDMVDEYGANLTWSDRSQAFVVAMPNPQRQLFGNRDLYVVGLSNTAVPGRLLKQEFHIHFMAASQNVSTTEFSAALRDSIKATETNPIVCYNAESGQEAALILRLHHKDGDNPQRSEEASHIGCHANKPCRKCKWGGSQKEKETAATYHAAHAPGIARTAAEIRVDL</sequence>
<dbReference type="OrthoDB" id="2506088at2759"/>